<reference evidence="2" key="1">
    <citation type="submission" date="2023-03" db="EMBL/GenBank/DDBJ databases">
        <title>Massive genome expansion in bonnet fungi (Mycena s.s.) driven by repeated elements and novel gene families across ecological guilds.</title>
        <authorList>
            <consortium name="Lawrence Berkeley National Laboratory"/>
            <person name="Harder C.B."/>
            <person name="Miyauchi S."/>
            <person name="Viragh M."/>
            <person name="Kuo A."/>
            <person name="Thoen E."/>
            <person name="Andreopoulos B."/>
            <person name="Lu D."/>
            <person name="Skrede I."/>
            <person name="Drula E."/>
            <person name="Henrissat B."/>
            <person name="Morin E."/>
            <person name="Kohler A."/>
            <person name="Barry K."/>
            <person name="LaButti K."/>
            <person name="Morin E."/>
            <person name="Salamov A."/>
            <person name="Lipzen A."/>
            <person name="Mereny Z."/>
            <person name="Hegedus B."/>
            <person name="Baldrian P."/>
            <person name="Stursova M."/>
            <person name="Weitz H."/>
            <person name="Taylor A."/>
            <person name="Grigoriev I.V."/>
            <person name="Nagy L.G."/>
            <person name="Martin F."/>
            <person name="Kauserud H."/>
        </authorList>
    </citation>
    <scope>NUCLEOTIDE SEQUENCE</scope>
    <source>
        <strain evidence="2">CBHHK002</strain>
    </source>
</reference>
<feature type="region of interest" description="Disordered" evidence="1">
    <location>
        <begin position="147"/>
        <end position="170"/>
    </location>
</feature>
<feature type="region of interest" description="Disordered" evidence="1">
    <location>
        <begin position="61"/>
        <end position="88"/>
    </location>
</feature>
<proteinExistence type="predicted"/>
<keyword evidence="3" id="KW-1185">Reference proteome</keyword>
<evidence type="ECO:0000256" key="1">
    <source>
        <dbReference type="SAM" id="MobiDB-lite"/>
    </source>
</evidence>
<feature type="region of interest" description="Disordered" evidence="1">
    <location>
        <begin position="31"/>
        <end position="50"/>
    </location>
</feature>
<feature type="compositionally biased region" description="Low complexity" evidence="1">
    <location>
        <begin position="147"/>
        <end position="161"/>
    </location>
</feature>
<gene>
    <name evidence="2" type="ORF">DFH08DRAFT_862829</name>
</gene>
<dbReference type="Proteomes" id="UP001218218">
    <property type="component" value="Unassembled WGS sequence"/>
</dbReference>
<dbReference type="AlphaFoldDB" id="A0AAD7A4Z8"/>
<evidence type="ECO:0000313" key="2">
    <source>
        <dbReference type="EMBL" id="KAJ7349622.1"/>
    </source>
</evidence>
<dbReference type="EMBL" id="JARIHO010000015">
    <property type="protein sequence ID" value="KAJ7349622.1"/>
    <property type="molecule type" value="Genomic_DNA"/>
</dbReference>
<evidence type="ECO:0000313" key="3">
    <source>
        <dbReference type="Proteomes" id="UP001218218"/>
    </source>
</evidence>
<accession>A0AAD7A4Z8</accession>
<comment type="caution">
    <text evidence="2">The sequence shown here is derived from an EMBL/GenBank/DDBJ whole genome shotgun (WGS) entry which is preliminary data.</text>
</comment>
<sequence length="203" mass="21507">MSISVYISRSVSAFVGEREREREQSRRWWAADGVGSGSGTSTMTGTRRRRVSDMSACISEGVGAGESGAELDTDDELGGATEGGAESRVTQFDTDKDALLEDGCVDADLEGDKTSSAVYSDTSWPMRSAVSSSSSCADESRRCARSAATMRNRSSMAAMSSCTRWTSSPSATSSIFHRSLESLSLSVCSCHSVDARSTQKPSS</sequence>
<organism evidence="2 3">
    <name type="scientific">Mycena albidolilacea</name>
    <dbReference type="NCBI Taxonomy" id="1033008"/>
    <lineage>
        <taxon>Eukaryota</taxon>
        <taxon>Fungi</taxon>
        <taxon>Dikarya</taxon>
        <taxon>Basidiomycota</taxon>
        <taxon>Agaricomycotina</taxon>
        <taxon>Agaricomycetes</taxon>
        <taxon>Agaricomycetidae</taxon>
        <taxon>Agaricales</taxon>
        <taxon>Marasmiineae</taxon>
        <taxon>Mycenaceae</taxon>
        <taxon>Mycena</taxon>
    </lineage>
</organism>
<name>A0AAD7A4Z8_9AGAR</name>
<protein>
    <submittedName>
        <fullName evidence="2">Uncharacterized protein</fullName>
    </submittedName>
</protein>